<comment type="caution">
    <text evidence="3">The sequence shown here is derived from an EMBL/GenBank/DDBJ whole genome shotgun (WGS) entry which is preliminary data.</text>
</comment>
<feature type="region of interest" description="Disordered" evidence="1">
    <location>
        <begin position="45"/>
        <end position="65"/>
    </location>
</feature>
<dbReference type="Proteomes" id="UP001165060">
    <property type="component" value="Unassembled WGS sequence"/>
</dbReference>
<organism evidence="3 4">
    <name type="scientific">Tetraparma gracilis</name>
    <dbReference type="NCBI Taxonomy" id="2962635"/>
    <lineage>
        <taxon>Eukaryota</taxon>
        <taxon>Sar</taxon>
        <taxon>Stramenopiles</taxon>
        <taxon>Ochrophyta</taxon>
        <taxon>Bolidophyceae</taxon>
        <taxon>Parmales</taxon>
        <taxon>Triparmaceae</taxon>
        <taxon>Tetraparma</taxon>
    </lineage>
</organism>
<evidence type="ECO:0000313" key="3">
    <source>
        <dbReference type="EMBL" id="GMI29890.1"/>
    </source>
</evidence>
<feature type="domain" description="BPL/LPL catalytic" evidence="2">
    <location>
        <begin position="66"/>
        <end position="220"/>
    </location>
</feature>
<dbReference type="PANTHER" id="PTHR43506:SF1">
    <property type="entry name" value="BPL_LPL CATALYTIC DOMAIN-CONTAINING PROTEIN"/>
    <property type="match status" value="1"/>
</dbReference>
<gene>
    <name evidence="3" type="ORF">TeGR_g15069</name>
</gene>
<name>A0ABQ6MPQ4_9STRA</name>
<evidence type="ECO:0000313" key="4">
    <source>
        <dbReference type="Proteomes" id="UP001165060"/>
    </source>
</evidence>
<dbReference type="InterPro" id="IPR004143">
    <property type="entry name" value="BPL_LPL_catalytic"/>
</dbReference>
<dbReference type="InterPro" id="IPR045864">
    <property type="entry name" value="aa-tRNA-synth_II/BPL/LPL"/>
</dbReference>
<dbReference type="Gene3D" id="3.30.930.10">
    <property type="entry name" value="Bira Bifunctional Protein, Domain 2"/>
    <property type="match status" value="1"/>
</dbReference>
<evidence type="ECO:0000256" key="1">
    <source>
        <dbReference type="SAM" id="MobiDB-lite"/>
    </source>
</evidence>
<dbReference type="SUPFAM" id="SSF55681">
    <property type="entry name" value="Class II aaRS and biotin synthetases"/>
    <property type="match status" value="1"/>
</dbReference>
<dbReference type="InterPro" id="IPR053264">
    <property type="entry name" value="Lipoate-ligase_2_inactive"/>
</dbReference>
<sequence>MSSFTTCNLSSLRLSLLSRLHLEELILTKPPPSLASRNLFLFGSHSPPSLPSPPPPPPNPPPTPPPCVIVMGIGGKIRKLVNPSAFSESAPIPVLRRFSGGGTVVADPGTLFTTVISRGVEGVPPFPREIMEYTGVSIFGPTFAKLASLSKPRKSLATSSPSCGATNVKVHARPLPSFEVLENDYTFVLPDEQKRLKIAGNAQSIKGKSWLHHTSFLWDVPRGLEYLKLPEKRPEYREGRDHSDFIVGMGEFYPELEKEAFYEAAEAVLLEQEGAEKIAAEVLWEEVMEEVGGEAGWLEWCGGGRGNARTSFVDEEGERTYG</sequence>
<accession>A0ABQ6MPQ4</accession>
<reference evidence="3 4" key="1">
    <citation type="journal article" date="2023" name="Commun. Biol.">
        <title>Genome analysis of Parmales, the sister group of diatoms, reveals the evolutionary specialization of diatoms from phago-mixotrophs to photoautotrophs.</title>
        <authorList>
            <person name="Ban H."/>
            <person name="Sato S."/>
            <person name="Yoshikawa S."/>
            <person name="Yamada K."/>
            <person name="Nakamura Y."/>
            <person name="Ichinomiya M."/>
            <person name="Sato N."/>
            <person name="Blanc-Mathieu R."/>
            <person name="Endo H."/>
            <person name="Kuwata A."/>
            <person name="Ogata H."/>
        </authorList>
    </citation>
    <scope>NUCLEOTIDE SEQUENCE [LARGE SCALE GENOMIC DNA]</scope>
</reference>
<keyword evidence="4" id="KW-1185">Reference proteome</keyword>
<proteinExistence type="predicted"/>
<dbReference type="EMBL" id="BRYB01000429">
    <property type="protein sequence ID" value="GMI29890.1"/>
    <property type="molecule type" value="Genomic_DNA"/>
</dbReference>
<dbReference type="Pfam" id="PF21948">
    <property type="entry name" value="LplA-B_cat"/>
    <property type="match status" value="1"/>
</dbReference>
<protein>
    <recommendedName>
        <fullName evidence="2">BPL/LPL catalytic domain-containing protein</fullName>
    </recommendedName>
</protein>
<dbReference type="PANTHER" id="PTHR43506">
    <property type="entry name" value="BIOTIN/LIPOATE A/B PROTEIN LIGASE FAMILY"/>
    <property type="match status" value="1"/>
</dbReference>
<feature type="compositionally biased region" description="Pro residues" evidence="1">
    <location>
        <begin position="48"/>
        <end position="65"/>
    </location>
</feature>
<evidence type="ECO:0000259" key="2">
    <source>
        <dbReference type="Pfam" id="PF21948"/>
    </source>
</evidence>